<gene>
    <name evidence="2" type="ORF">ACFSCZ_17860</name>
</gene>
<comment type="caution">
    <text evidence="2">The sequence shown here is derived from an EMBL/GenBank/DDBJ whole genome shotgun (WGS) entry which is preliminary data.</text>
</comment>
<feature type="transmembrane region" description="Helical" evidence="1">
    <location>
        <begin position="5"/>
        <end position="23"/>
    </location>
</feature>
<dbReference type="Proteomes" id="UP001597301">
    <property type="component" value="Unassembled WGS sequence"/>
</dbReference>
<protein>
    <submittedName>
        <fullName evidence="2">YdiK family protein</fullName>
    </submittedName>
</protein>
<dbReference type="InterPro" id="IPR025426">
    <property type="entry name" value="DUF4305"/>
</dbReference>
<dbReference type="RefSeq" id="WP_380775884.1">
    <property type="nucleotide sequence ID" value="NZ_JBHUEO010000104.1"/>
</dbReference>
<keyword evidence="3" id="KW-1185">Reference proteome</keyword>
<keyword evidence="1" id="KW-0812">Transmembrane</keyword>
<accession>A0ABW4KK56</accession>
<evidence type="ECO:0000313" key="3">
    <source>
        <dbReference type="Proteomes" id="UP001597301"/>
    </source>
</evidence>
<keyword evidence="1" id="KW-1133">Transmembrane helix</keyword>
<reference evidence="3" key="1">
    <citation type="journal article" date="2019" name="Int. J. Syst. Evol. Microbiol.">
        <title>The Global Catalogue of Microorganisms (GCM) 10K type strain sequencing project: providing services to taxonomists for standard genome sequencing and annotation.</title>
        <authorList>
            <consortium name="The Broad Institute Genomics Platform"/>
            <consortium name="The Broad Institute Genome Sequencing Center for Infectious Disease"/>
            <person name="Wu L."/>
            <person name="Ma J."/>
        </authorList>
    </citation>
    <scope>NUCLEOTIDE SEQUENCE [LARGE SCALE GENOMIC DNA]</scope>
    <source>
        <strain evidence="3">CGMCC 1.12295</strain>
    </source>
</reference>
<organism evidence="2 3">
    <name type="scientific">Siminovitchia sediminis</name>
    <dbReference type="NCBI Taxonomy" id="1274353"/>
    <lineage>
        <taxon>Bacteria</taxon>
        <taxon>Bacillati</taxon>
        <taxon>Bacillota</taxon>
        <taxon>Bacilli</taxon>
        <taxon>Bacillales</taxon>
        <taxon>Bacillaceae</taxon>
        <taxon>Siminovitchia</taxon>
    </lineage>
</organism>
<evidence type="ECO:0000256" key="1">
    <source>
        <dbReference type="SAM" id="Phobius"/>
    </source>
</evidence>
<feature type="transmembrane region" description="Helical" evidence="1">
    <location>
        <begin position="35"/>
        <end position="58"/>
    </location>
</feature>
<dbReference type="EMBL" id="JBHUEO010000104">
    <property type="protein sequence ID" value="MFD1708542.1"/>
    <property type="molecule type" value="Genomic_DNA"/>
</dbReference>
<sequence>MRSPLFSGIVYILLGVTFTYFAVQQVNLNDEWGFFVYLMILLATFDFGAGIRLVSLHFRLKNQERK</sequence>
<dbReference type="Pfam" id="PF14146">
    <property type="entry name" value="DUF4305"/>
    <property type="match status" value="1"/>
</dbReference>
<keyword evidence="1" id="KW-0472">Membrane</keyword>
<evidence type="ECO:0000313" key="2">
    <source>
        <dbReference type="EMBL" id="MFD1708542.1"/>
    </source>
</evidence>
<name>A0ABW4KK56_9BACI</name>
<proteinExistence type="predicted"/>